<evidence type="ECO:0000313" key="2">
    <source>
        <dbReference type="Proteomes" id="UP000818266"/>
    </source>
</evidence>
<proteinExistence type="predicted"/>
<dbReference type="AlphaFoldDB" id="A0A9E5MEA2"/>
<comment type="caution">
    <text evidence="1">The sequence shown here is derived from an EMBL/GenBank/DDBJ whole genome shotgun (WGS) entry which is preliminary data.</text>
</comment>
<reference evidence="1 2" key="1">
    <citation type="submission" date="2019-06" db="EMBL/GenBank/DDBJ databases">
        <authorList>
            <person name="De-Chao Zhang Q."/>
        </authorList>
    </citation>
    <scope>NUCLEOTIDE SEQUENCE [LARGE SCALE GENOMIC DNA]</scope>
    <source>
        <strain evidence="1 2">KN1116</strain>
    </source>
</reference>
<evidence type="ECO:0000313" key="1">
    <source>
        <dbReference type="EMBL" id="NHF62327.1"/>
    </source>
</evidence>
<dbReference type="EMBL" id="VIKT02000004">
    <property type="protein sequence ID" value="NHF62327.1"/>
    <property type="molecule type" value="Genomic_DNA"/>
</dbReference>
<protein>
    <submittedName>
        <fullName evidence="1">Uncharacterized protein</fullName>
    </submittedName>
</protein>
<reference evidence="1 2" key="2">
    <citation type="submission" date="2020-03" db="EMBL/GenBank/DDBJ databases">
        <title>Chryseoglobus sp. isolated from a deep-sea seamount.</title>
        <authorList>
            <person name="Zhang D.-C."/>
        </authorList>
    </citation>
    <scope>NUCLEOTIDE SEQUENCE [LARGE SCALE GENOMIC DNA]</scope>
    <source>
        <strain evidence="1 2">KN1116</strain>
    </source>
</reference>
<accession>A0A9E5MEA2</accession>
<dbReference type="Proteomes" id="UP000818266">
    <property type="component" value="Unassembled WGS sequence"/>
</dbReference>
<organism evidence="1 2">
    <name type="scientific">Microcella pacifica</name>
    <dbReference type="NCBI Taxonomy" id="2591847"/>
    <lineage>
        <taxon>Bacteria</taxon>
        <taxon>Bacillati</taxon>
        <taxon>Actinomycetota</taxon>
        <taxon>Actinomycetes</taxon>
        <taxon>Micrococcales</taxon>
        <taxon>Microbacteriaceae</taxon>
        <taxon>Microcella</taxon>
    </lineage>
</organism>
<gene>
    <name evidence="1" type="ORF">FK219_003565</name>
</gene>
<sequence length="210" mass="22308">MTDWSRFLPLSNRPRGDDGGVTRNWARPASGLLLSLANLLETRPESLARETLRPGVSVDDAVRELLTLRRWSGWQWFASRLGAHEIPSPEVAALDADRLAPALRAEAMSLSGATARCSVREFGEILVAALDLGTALEVDLGVDPFASGAVAVDLAVRAPTPRRSVLTARTLVAVDSEWQVGTGPALPATASSIVLFLAGRGGVPPRVDEP</sequence>
<keyword evidence="2" id="KW-1185">Reference proteome</keyword>
<name>A0A9E5MEA2_9MICO</name>
<dbReference type="OrthoDB" id="5178565at2"/>
<dbReference type="RefSeq" id="WP_152583058.1">
    <property type="nucleotide sequence ID" value="NZ_VIKT02000004.1"/>
</dbReference>